<dbReference type="NCBIfam" id="NF008594">
    <property type="entry name" value="PRK11561.1"/>
    <property type="match status" value="1"/>
</dbReference>
<evidence type="ECO:0000313" key="8">
    <source>
        <dbReference type="EMBL" id="MBN8744906.1"/>
    </source>
</evidence>
<dbReference type="RefSeq" id="WP_276731053.1">
    <property type="nucleotide sequence ID" value="NZ_JAFKMR010000022.1"/>
</dbReference>
<comment type="similarity">
    <text evidence="2">Belongs to the acyl-CoA dehydrogenase family.</text>
</comment>
<dbReference type="Pfam" id="PF02770">
    <property type="entry name" value="Acyl-CoA_dh_M"/>
    <property type="match status" value="1"/>
</dbReference>
<dbReference type="SUPFAM" id="SSF56645">
    <property type="entry name" value="Acyl-CoA dehydrogenase NM domain-like"/>
    <property type="match status" value="1"/>
</dbReference>
<dbReference type="Gene3D" id="2.40.110.20">
    <property type="match status" value="1"/>
</dbReference>
<dbReference type="Proteomes" id="UP000664800">
    <property type="component" value="Unassembled WGS sequence"/>
</dbReference>
<evidence type="ECO:0000256" key="2">
    <source>
        <dbReference type="ARBA" id="ARBA00009347"/>
    </source>
</evidence>
<dbReference type="InterPro" id="IPR036250">
    <property type="entry name" value="AcylCo_DH-like_C"/>
</dbReference>
<dbReference type="PANTHER" id="PTHR42707">
    <property type="entry name" value="ACYL-COA DEHYDROGENASE"/>
    <property type="match status" value="1"/>
</dbReference>
<evidence type="ECO:0000313" key="9">
    <source>
        <dbReference type="Proteomes" id="UP000664800"/>
    </source>
</evidence>
<dbReference type="InterPro" id="IPR009100">
    <property type="entry name" value="AcylCoA_DH/oxidase_NM_dom_sf"/>
</dbReference>
<organism evidence="8 9">
    <name type="scientific">Thiomonas arsenitoxydans (strain DSM 22701 / CIP 110005 / 3As)</name>
    <dbReference type="NCBI Taxonomy" id="426114"/>
    <lineage>
        <taxon>Bacteria</taxon>
        <taxon>Pseudomonadati</taxon>
        <taxon>Pseudomonadota</taxon>
        <taxon>Betaproteobacteria</taxon>
        <taxon>Burkholderiales</taxon>
        <taxon>Thiomonas</taxon>
    </lineage>
</organism>
<dbReference type="EC" id="1.3.8.4" evidence="8"/>
<feature type="domain" description="Acyl-CoA oxidase/dehydrogenase middle" evidence="6">
    <location>
        <begin position="180"/>
        <end position="272"/>
    </location>
</feature>
<keyword evidence="8" id="KW-0560">Oxidoreductase</keyword>
<feature type="domain" description="Adaptive response protein AidB N-terminal" evidence="7">
    <location>
        <begin position="10"/>
        <end position="165"/>
    </location>
</feature>
<evidence type="ECO:0000256" key="4">
    <source>
        <dbReference type="ARBA" id="ARBA00022827"/>
    </source>
</evidence>
<name>A0A8I1SXV8_THIA3</name>
<evidence type="ECO:0000259" key="6">
    <source>
        <dbReference type="Pfam" id="PF02770"/>
    </source>
</evidence>
<evidence type="ECO:0000259" key="7">
    <source>
        <dbReference type="Pfam" id="PF18158"/>
    </source>
</evidence>
<dbReference type="InterPro" id="IPR006089">
    <property type="entry name" value="Acyl-CoA_DH_CS"/>
</dbReference>
<proteinExistence type="inferred from homology"/>
<evidence type="ECO:0000256" key="3">
    <source>
        <dbReference type="ARBA" id="ARBA00022630"/>
    </source>
</evidence>
<dbReference type="InterPro" id="IPR052904">
    <property type="entry name" value="Acyl-CoA_dehydrogenase-like"/>
</dbReference>
<dbReference type="PANTHER" id="PTHR42707:SF3">
    <property type="entry name" value="ACYL-COA DEHYDROGENASE AIDB-RELATED"/>
    <property type="match status" value="1"/>
</dbReference>
<reference evidence="8" key="1">
    <citation type="submission" date="2021-02" db="EMBL/GenBank/DDBJ databases">
        <title>Thiocyanate and organic carbon inputs drive convergent selection for specific autotrophic Afipia and Thiobacillus strains within complex microbiomes.</title>
        <authorList>
            <person name="Huddy R.J."/>
            <person name="Sachdeva R."/>
            <person name="Kadzinga F."/>
            <person name="Kantor R.S."/>
            <person name="Harrison S.T.L."/>
            <person name="Banfield J.F."/>
        </authorList>
    </citation>
    <scope>NUCLEOTIDE SEQUENCE</scope>
    <source>
        <strain evidence="8">SCN18_13_7_16_R3_B_64_19</strain>
    </source>
</reference>
<dbReference type="GO" id="GO:0008470">
    <property type="term" value="F:3-methylbutanoyl-CoA dehydrogenase activity"/>
    <property type="evidence" value="ECO:0007669"/>
    <property type="project" value="UniProtKB-EC"/>
</dbReference>
<dbReference type="Pfam" id="PF18158">
    <property type="entry name" value="AidB_N"/>
    <property type="match status" value="1"/>
</dbReference>
<comment type="caution">
    <text evidence="8">The sequence shown here is derived from an EMBL/GenBank/DDBJ whole genome shotgun (WGS) entry which is preliminary data.</text>
</comment>
<dbReference type="PROSITE" id="PS00073">
    <property type="entry name" value="ACYL_COA_DH_2"/>
    <property type="match status" value="1"/>
</dbReference>
<sequence>MTWPTHDVTNQAPPLQDYNLFTADPALREALARAGGGWAEEQLTRQGAELGTAASYEQGRLANQNTPVLRAFDARGFRRDQIEFHPAWHALMSDIARRGLHTGPWARPQPGAHVARAAGFILQTQIEAGSMCPTTMTYGAIPAMSRDALLARDWLPTLMRPEYDPRDLPLAQKRGGLIGMGMTEKQGGSDLRSNTTRAEPDGAGGYRLTGHKWFFSAPQCDAHLVLAQTAGGLSCFFVPRWTPDGSKNPVLIQRLKDKLGNRSNASSEVEFQGAWGHLLGEEGRGVPTILEMGTYTRLDCVLGTTGLMRQALSQAVHYARHRQAFGAALIDQPLMRNVLADMALEVEAAIALALRLAQAFDSQHDEAQLLLRRLLTPAGKFRICKRGAELAAEAMEVLGGNGYVEDDVQARIYREMPVNSIWEGSGNVMCLDVLRALGKNPRTADALMAELAPAQGRNAHFDALLQRFSAALRDTDAQQSRARALTHDLVLAVQAALLLRHAPEPIAQAFCASRLGGEWGGGFGTLSKATDFDLLLSRALQTA</sequence>
<comment type="cofactor">
    <cofactor evidence="1">
        <name>FAD</name>
        <dbReference type="ChEBI" id="CHEBI:57692"/>
    </cofactor>
</comment>
<dbReference type="Gene3D" id="6.10.250.600">
    <property type="match status" value="1"/>
</dbReference>
<dbReference type="InterPro" id="IPR006091">
    <property type="entry name" value="Acyl-CoA_Oxase/DH_mid-dom"/>
</dbReference>
<accession>A0A8I1SXV8</accession>
<dbReference type="InterPro" id="IPR009075">
    <property type="entry name" value="AcylCo_DH/oxidase_C"/>
</dbReference>
<dbReference type="AlphaFoldDB" id="A0A8I1SXV8"/>
<evidence type="ECO:0000259" key="5">
    <source>
        <dbReference type="Pfam" id="PF00441"/>
    </source>
</evidence>
<dbReference type="EMBL" id="JAFKMR010000022">
    <property type="protein sequence ID" value="MBN8744906.1"/>
    <property type="molecule type" value="Genomic_DNA"/>
</dbReference>
<keyword evidence="4" id="KW-0274">FAD</keyword>
<dbReference type="SUPFAM" id="SSF47203">
    <property type="entry name" value="Acyl-CoA dehydrogenase C-terminal domain-like"/>
    <property type="match status" value="1"/>
</dbReference>
<gene>
    <name evidence="8" type="ORF">J0I24_11440</name>
</gene>
<dbReference type="Gene3D" id="1.20.140.10">
    <property type="entry name" value="Butyryl-CoA Dehydrogenase, subunit A, domain 3"/>
    <property type="match status" value="1"/>
</dbReference>
<evidence type="ECO:0000256" key="1">
    <source>
        <dbReference type="ARBA" id="ARBA00001974"/>
    </source>
</evidence>
<protein>
    <submittedName>
        <fullName evidence="8">Isovaleryl-CoA dehydrogenase</fullName>
        <ecNumber evidence="8">1.3.8.4</ecNumber>
    </submittedName>
</protein>
<dbReference type="InterPro" id="IPR041504">
    <property type="entry name" value="AidB_N"/>
</dbReference>
<dbReference type="Pfam" id="PF00441">
    <property type="entry name" value="Acyl-CoA_dh_1"/>
    <property type="match status" value="1"/>
</dbReference>
<feature type="domain" description="Acyl-CoA dehydrogenase/oxidase C-terminal" evidence="5">
    <location>
        <begin position="283"/>
        <end position="437"/>
    </location>
</feature>
<keyword evidence="3" id="KW-0285">Flavoprotein</keyword>